<evidence type="ECO:0000313" key="1">
    <source>
        <dbReference type="EMBL" id="KKN41861.1"/>
    </source>
</evidence>
<dbReference type="AlphaFoldDB" id="A0A0F9SYE3"/>
<reference evidence="1" key="1">
    <citation type="journal article" date="2015" name="Nature">
        <title>Complex archaea that bridge the gap between prokaryotes and eukaryotes.</title>
        <authorList>
            <person name="Spang A."/>
            <person name="Saw J.H."/>
            <person name="Jorgensen S.L."/>
            <person name="Zaremba-Niedzwiedzka K."/>
            <person name="Martijn J."/>
            <person name="Lind A.E."/>
            <person name="van Eijk R."/>
            <person name="Schleper C."/>
            <person name="Guy L."/>
            <person name="Ettema T.J."/>
        </authorList>
    </citation>
    <scope>NUCLEOTIDE SEQUENCE</scope>
</reference>
<comment type="caution">
    <text evidence="1">The sequence shown here is derived from an EMBL/GenBank/DDBJ whole genome shotgun (WGS) entry which is preliminary data.</text>
</comment>
<organism evidence="1">
    <name type="scientific">marine sediment metagenome</name>
    <dbReference type="NCBI Taxonomy" id="412755"/>
    <lineage>
        <taxon>unclassified sequences</taxon>
        <taxon>metagenomes</taxon>
        <taxon>ecological metagenomes</taxon>
    </lineage>
</organism>
<protein>
    <submittedName>
        <fullName evidence="1">Uncharacterized protein</fullName>
    </submittedName>
</protein>
<dbReference type="EMBL" id="LAZR01001620">
    <property type="protein sequence ID" value="KKN41861.1"/>
    <property type="molecule type" value="Genomic_DNA"/>
</dbReference>
<sequence>MRSVAVRCGAVCYGRLGVVRHGWAWEGKVRWGLAGEVWCGAFACAVVRSGRVRHGQVRQVWWVGVTSGVVR</sequence>
<gene>
    <name evidence="1" type="ORF">LCGC14_0719210</name>
</gene>
<proteinExistence type="predicted"/>
<accession>A0A0F9SYE3</accession>
<name>A0A0F9SYE3_9ZZZZ</name>